<name>A0A151N5U6_ALLMI</name>
<dbReference type="InterPro" id="IPR036398">
    <property type="entry name" value="CA_dom_sf"/>
</dbReference>
<evidence type="ECO:0000256" key="10">
    <source>
        <dbReference type="ARBA" id="ARBA00023136"/>
    </source>
</evidence>
<comment type="subcellular location">
    <subcellularLocation>
        <location evidence="2">Cell membrane</location>
        <topology evidence="2">Lipid-anchor</topology>
        <topology evidence="2">GPI-anchor</topology>
    </subcellularLocation>
</comment>
<gene>
    <name evidence="19" type="primary">CA4</name>
    <name evidence="19" type="ORF">Y1Q_0007188</name>
</gene>
<keyword evidence="5" id="KW-1003">Cell membrane</keyword>
<accession>A0A151N5U6</accession>
<evidence type="ECO:0000256" key="4">
    <source>
        <dbReference type="ARBA" id="ARBA00011736"/>
    </source>
</evidence>
<dbReference type="SUPFAM" id="SSF51069">
    <property type="entry name" value="Carbonic anhydrase"/>
    <property type="match status" value="1"/>
</dbReference>
<dbReference type="EC" id="4.2.1.1" evidence="17"/>
<evidence type="ECO:0000256" key="8">
    <source>
        <dbReference type="ARBA" id="ARBA00022729"/>
    </source>
</evidence>
<feature type="domain" description="Alpha-carbonic anhydrase" evidence="18">
    <location>
        <begin position="22"/>
        <end position="291"/>
    </location>
</feature>
<dbReference type="FunFam" id="3.10.200.10:FF:000003">
    <property type="entry name" value="Carbonic anhydrase 12"/>
    <property type="match status" value="1"/>
</dbReference>
<dbReference type="OrthoDB" id="429145at2759"/>
<dbReference type="PANTHER" id="PTHR18952:SF95">
    <property type="entry name" value="CARBONIC ANHYDRASE 4"/>
    <property type="match status" value="1"/>
</dbReference>
<evidence type="ECO:0000256" key="14">
    <source>
        <dbReference type="ARBA" id="ARBA00023288"/>
    </source>
</evidence>
<dbReference type="GO" id="GO:0004089">
    <property type="term" value="F:carbonate dehydratase activity"/>
    <property type="evidence" value="ECO:0007669"/>
    <property type="project" value="UniProtKB-UniRule"/>
</dbReference>
<dbReference type="STRING" id="8496.A0A151N5U6"/>
<comment type="cofactor">
    <cofactor evidence="1 17">
        <name>Zn(2+)</name>
        <dbReference type="ChEBI" id="CHEBI:29105"/>
    </cofactor>
</comment>
<evidence type="ECO:0000313" key="20">
    <source>
        <dbReference type="Proteomes" id="UP000050525"/>
    </source>
</evidence>
<comment type="subunit">
    <text evidence="4">Interacts with SLC4A4.</text>
</comment>
<keyword evidence="6" id="KW-0336">GPI-anchor</keyword>
<keyword evidence="20" id="KW-1185">Reference proteome</keyword>
<evidence type="ECO:0000256" key="9">
    <source>
        <dbReference type="ARBA" id="ARBA00022833"/>
    </source>
</evidence>
<organism evidence="19 20">
    <name type="scientific">Alligator mississippiensis</name>
    <name type="common">American alligator</name>
    <dbReference type="NCBI Taxonomy" id="8496"/>
    <lineage>
        <taxon>Eukaryota</taxon>
        <taxon>Metazoa</taxon>
        <taxon>Chordata</taxon>
        <taxon>Craniata</taxon>
        <taxon>Vertebrata</taxon>
        <taxon>Euteleostomi</taxon>
        <taxon>Archelosauria</taxon>
        <taxon>Archosauria</taxon>
        <taxon>Crocodylia</taxon>
        <taxon>Alligatoridae</taxon>
        <taxon>Alligatorinae</taxon>
        <taxon>Alligator</taxon>
    </lineage>
</organism>
<dbReference type="CDD" id="cd03117">
    <property type="entry name" value="alpha_CA_IV_XV_like"/>
    <property type="match status" value="1"/>
</dbReference>
<comment type="function">
    <text evidence="17">Reversible hydration of carbon dioxide.</text>
</comment>
<evidence type="ECO:0000256" key="1">
    <source>
        <dbReference type="ARBA" id="ARBA00001947"/>
    </source>
</evidence>
<dbReference type="EMBL" id="AKHW03004004">
    <property type="protein sequence ID" value="KYO32204.1"/>
    <property type="molecule type" value="Genomic_DNA"/>
</dbReference>
<comment type="similarity">
    <text evidence="3 17">Belongs to the alpha-carbonic anhydrase family.</text>
</comment>
<sequence length="317" mass="35874">MEVLLLFLLALHTARTATEGKGKWCYASQLATDSTCSEPRQWKELFEECGKGSQSPINIVTRKVKTDWNLQPFTFEGYDTKQSAKWVIENDGHSVKVTLEESAKIRDGSLKMKYKATQFHFHWGSHGNWGSSPGSEHSIDGERYAMELHIVHRREDFSSDAEAVKHEDGLAVLGFFIKVGKENTNYKPLIDQLRNIDVKGKKGEMEPLLLKSLIPHEKNLTRYYRYAGSLTTPGCNEAVVWTVFEEPIELSQEQVEAFPSTIHFSTNPLLRMTDNFRPVQPLGNRTVYKSNAGAILPPAKALLVIPTITYLLVTLFQ</sequence>
<comment type="caution">
    <text evidence="19">The sequence shown here is derived from an EMBL/GenBank/DDBJ whole genome shotgun (WGS) entry which is preliminary data.</text>
</comment>
<dbReference type="Gene3D" id="3.10.200.10">
    <property type="entry name" value="Alpha carbonic anhydrase"/>
    <property type="match status" value="1"/>
</dbReference>
<evidence type="ECO:0000256" key="7">
    <source>
        <dbReference type="ARBA" id="ARBA00022723"/>
    </source>
</evidence>
<evidence type="ECO:0000256" key="15">
    <source>
        <dbReference type="ARBA" id="ARBA00045603"/>
    </source>
</evidence>
<keyword evidence="14" id="KW-0449">Lipoprotein</keyword>
<evidence type="ECO:0000259" key="18">
    <source>
        <dbReference type="PROSITE" id="PS51144"/>
    </source>
</evidence>
<evidence type="ECO:0000256" key="11">
    <source>
        <dbReference type="ARBA" id="ARBA00023157"/>
    </source>
</evidence>
<keyword evidence="11" id="KW-1015">Disulfide bond</keyword>
<dbReference type="PROSITE" id="PS51144">
    <property type="entry name" value="ALPHA_CA_2"/>
    <property type="match status" value="1"/>
</dbReference>
<keyword evidence="13 17" id="KW-0456">Lyase</keyword>
<dbReference type="SMART" id="SM01057">
    <property type="entry name" value="Carb_anhydrase"/>
    <property type="match status" value="1"/>
</dbReference>
<dbReference type="PANTHER" id="PTHR18952">
    <property type="entry name" value="CARBONIC ANHYDRASE"/>
    <property type="match status" value="1"/>
</dbReference>
<evidence type="ECO:0000256" key="3">
    <source>
        <dbReference type="ARBA" id="ARBA00010718"/>
    </source>
</evidence>
<dbReference type="eggNOG" id="KOG0382">
    <property type="taxonomic scope" value="Eukaryota"/>
</dbReference>
<dbReference type="CTD" id="762"/>
<dbReference type="Proteomes" id="UP000050525">
    <property type="component" value="Unassembled WGS sequence"/>
</dbReference>
<dbReference type="Pfam" id="PF00194">
    <property type="entry name" value="Carb_anhydrase"/>
    <property type="match status" value="1"/>
</dbReference>
<dbReference type="PROSITE" id="PS00162">
    <property type="entry name" value="ALPHA_CA_1"/>
    <property type="match status" value="1"/>
</dbReference>
<keyword evidence="7 17" id="KW-0479">Metal-binding</keyword>
<feature type="signal peptide" evidence="17">
    <location>
        <begin position="1"/>
        <end position="16"/>
    </location>
</feature>
<keyword evidence="9 17" id="KW-0862">Zinc</keyword>
<keyword evidence="12" id="KW-0325">Glycoprotein</keyword>
<evidence type="ECO:0000256" key="16">
    <source>
        <dbReference type="ARBA" id="ARBA00049061"/>
    </source>
</evidence>
<evidence type="ECO:0000256" key="2">
    <source>
        <dbReference type="ARBA" id="ARBA00004609"/>
    </source>
</evidence>
<evidence type="ECO:0000256" key="5">
    <source>
        <dbReference type="ARBA" id="ARBA00022475"/>
    </source>
</evidence>
<reference evidence="19 20" key="1">
    <citation type="journal article" date="2012" name="Genome Biol.">
        <title>Sequencing three crocodilian genomes to illuminate the evolution of archosaurs and amniotes.</title>
        <authorList>
            <person name="St John J.A."/>
            <person name="Braun E.L."/>
            <person name="Isberg S.R."/>
            <person name="Miles L.G."/>
            <person name="Chong A.Y."/>
            <person name="Gongora J."/>
            <person name="Dalzell P."/>
            <person name="Moran C."/>
            <person name="Bed'hom B."/>
            <person name="Abzhanov A."/>
            <person name="Burgess S.C."/>
            <person name="Cooksey A.M."/>
            <person name="Castoe T.A."/>
            <person name="Crawford N.G."/>
            <person name="Densmore L.D."/>
            <person name="Drew J.C."/>
            <person name="Edwards S.V."/>
            <person name="Faircloth B.C."/>
            <person name="Fujita M.K."/>
            <person name="Greenwold M.J."/>
            <person name="Hoffmann F.G."/>
            <person name="Howard J.M."/>
            <person name="Iguchi T."/>
            <person name="Janes D.E."/>
            <person name="Khan S.Y."/>
            <person name="Kohno S."/>
            <person name="de Koning A.J."/>
            <person name="Lance S.L."/>
            <person name="McCarthy F.M."/>
            <person name="McCormack J.E."/>
            <person name="Merchant M.E."/>
            <person name="Peterson D.G."/>
            <person name="Pollock D.D."/>
            <person name="Pourmand N."/>
            <person name="Raney B.J."/>
            <person name="Roessler K.A."/>
            <person name="Sanford J.R."/>
            <person name="Sawyer R.H."/>
            <person name="Schmidt C.J."/>
            <person name="Triplett E.W."/>
            <person name="Tuberville T.D."/>
            <person name="Venegas-Anaya M."/>
            <person name="Howard J.T."/>
            <person name="Jarvis E.D."/>
            <person name="Guillette L.J.Jr."/>
            <person name="Glenn T.C."/>
            <person name="Green R.E."/>
            <person name="Ray D.A."/>
        </authorList>
    </citation>
    <scope>NUCLEOTIDE SEQUENCE [LARGE SCALE GENOMIC DNA]</scope>
    <source>
        <strain evidence="19">KSC_2009_1</strain>
    </source>
</reference>
<evidence type="ECO:0000313" key="19">
    <source>
        <dbReference type="EMBL" id="KYO32204.1"/>
    </source>
</evidence>
<evidence type="ECO:0000256" key="17">
    <source>
        <dbReference type="RuleBase" id="RU367011"/>
    </source>
</evidence>
<dbReference type="GO" id="GO:0008270">
    <property type="term" value="F:zinc ion binding"/>
    <property type="evidence" value="ECO:0007669"/>
    <property type="project" value="UniProtKB-UniRule"/>
</dbReference>
<protein>
    <recommendedName>
        <fullName evidence="17">Carbonic anhydrase</fullName>
        <ecNumber evidence="17">4.2.1.1</ecNumber>
    </recommendedName>
</protein>
<keyword evidence="10" id="KW-0472">Membrane</keyword>
<dbReference type="InterPro" id="IPR018338">
    <property type="entry name" value="Carbonic_anhydrase_a-class_CS"/>
</dbReference>
<keyword evidence="8 17" id="KW-0732">Signal</keyword>
<dbReference type="AlphaFoldDB" id="A0A151N5U6"/>
<dbReference type="RefSeq" id="XP_014463544.1">
    <property type="nucleotide sequence ID" value="XM_014608058.3"/>
</dbReference>
<dbReference type="KEGG" id="amj:102562830"/>
<dbReference type="GeneID" id="102562830"/>
<dbReference type="InterPro" id="IPR041874">
    <property type="entry name" value="CA4/CA15"/>
</dbReference>
<dbReference type="GO" id="GO:0005886">
    <property type="term" value="C:plasma membrane"/>
    <property type="evidence" value="ECO:0007669"/>
    <property type="project" value="UniProtKB-SubCell"/>
</dbReference>
<feature type="chain" id="PRO_5025085557" description="Carbonic anhydrase" evidence="17">
    <location>
        <begin position="17"/>
        <end position="317"/>
    </location>
</feature>
<evidence type="ECO:0000256" key="12">
    <source>
        <dbReference type="ARBA" id="ARBA00023180"/>
    </source>
</evidence>
<evidence type="ECO:0000256" key="6">
    <source>
        <dbReference type="ARBA" id="ARBA00022622"/>
    </source>
</evidence>
<dbReference type="InterPro" id="IPR023561">
    <property type="entry name" value="Carbonic_anhydrase_a-class"/>
</dbReference>
<comment type="catalytic activity">
    <reaction evidence="16">
        <text>hydrogencarbonate + H(+) = CO2 + H2O</text>
        <dbReference type="Rhea" id="RHEA:10748"/>
        <dbReference type="ChEBI" id="CHEBI:15377"/>
        <dbReference type="ChEBI" id="CHEBI:15378"/>
        <dbReference type="ChEBI" id="CHEBI:16526"/>
        <dbReference type="ChEBI" id="CHEBI:17544"/>
        <dbReference type="EC" id="4.2.1.1"/>
    </reaction>
    <physiologicalReaction direction="left-to-right" evidence="16">
        <dbReference type="Rhea" id="RHEA:10749"/>
    </physiologicalReaction>
    <physiologicalReaction direction="right-to-left" evidence="16">
        <dbReference type="Rhea" id="RHEA:10750"/>
    </physiologicalReaction>
</comment>
<proteinExistence type="inferred from homology"/>
<evidence type="ECO:0000256" key="13">
    <source>
        <dbReference type="ARBA" id="ARBA00023239"/>
    </source>
</evidence>
<dbReference type="GO" id="GO:0098552">
    <property type="term" value="C:side of membrane"/>
    <property type="evidence" value="ECO:0007669"/>
    <property type="project" value="UniProtKB-KW"/>
</dbReference>
<comment type="function">
    <text evidence="15">Catalyzes the reversible hydration of carbon dioxide into bicarbonate and protons and thus is essential to maintaining intracellular and extracellular pH. May stimulate the sodium/bicarbonate transporter activity of SLC4A4 that acts in pH homeostasis. It is essential for acid overload removal from the retina and retina epithelium, and acid release in the choriocapillaris in the choroid.</text>
</comment>
<dbReference type="InterPro" id="IPR001148">
    <property type="entry name" value="CA_dom"/>
</dbReference>